<feature type="compositionally biased region" description="Basic and acidic residues" evidence="1">
    <location>
        <begin position="501"/>
        <end position="514"/>
    </location>
</feature>
<dbReference type="Proteomes" id="UP000297910">
    <property type="component" value="Unassembled WGS sequence"/>
</dbReference>
<feature type="compositionally biased region" description="Basic and acidic residues" evidence="1">
    <location>
        <begin position="595"/>
        <end position="605"/>
    </location>
</feature>
<proteinExistence type="predicted"/>
<evidence type="ECO:0000313" key="3">
    <source>
        <dbReference type="Proteomes" id="UP000297910"/>
    </source>
</evidence>
<dbReference type="AlphaFoldDB" id="A0A4Z1F762"/>
<gene>
    <name evidence="2" type="ORF">BPAE_0435g00060</name>
</gene>
<evidence type="ECO:0000313" key="2">
    <source>
        <dbReference type="EMBL" id="TGO17331.1"/>
    </source>
</evidence>
<reference evidence="2 3" key="1">
    <citation type="submission" date="2017-12" db="EMBL/GenBank/DDBJ databases">
        <title>Comparative genomics of Botrytis spp.</title>
        <authorList>
            <person name="Valero-Jimenez C.A."/>
            <person name="Tapia P."/>
            <person name="Veloso J."/>
            <person name="Silva-Moreno E."/>
            <person name="Staats M."/>
            <person name="Valdes J.H."/>
            <person name="Van Kan J.A.L."/>
        </authorList>
    </citation>
    <scope>NUCLEOTIDE SEQUENCE [LARGE SCALE GENOMIC DNA]</scope>
    <source>
        <strain evidence="2 3">Bp0003</strain>
    </source>
</reference>
<keyword evidence="3" id="KW-1185">Reference proteome</keyword>
<accession>A0A4Z1F762</accession>
<protein>
    <submittedName>
        <fullName evidence="2">Uncharacterized protein</fullName>
    </submittedName>
</protein>
<sequence>MSQDQGQSASKKKKSSGPKWLESDTETIKNLVNDYPDASWETLQKVYAEGKYKLSASYSLLVIHDEVKARWKEIAERTEFTPEQWMTLCRERDSKDQARHSYGMICARFFPGHTKKTLELKYRKLSDEDIKHYLEASAASQTKIVRTQPPGGYVLNMIPDDNAKYVYATWLEGKERQLMNDDQYLHTYFLRHGFKNLTINAISRFVKKMKGKNKPVPSSVPAPPTTKEIWWNQDNLNYLSRIAEKELQSVFHGDWNRVLRYRFENLGLNQTMLSQKYNALRSGNATAKIDVRVNSANLNQGKQQKVLKRAHGLKEIVWDSANDDFALAYYSYRKEKGSHSDSGVDGEVFLKRHDFTDTLTGVYEHGSKLNKRGTKPSGEKIDLRAGPPGRYLMDLTDWEFHQWLCDTSDQNPGEITDLMKYHMPRCANESAEIYDLRRHFWDTTGHENIECPLKFTKQPTPKTSTNTTKTPSSKTKSSTDKTSSQVKASSSRTKPLSSRETSQRTDTRDNRDLYEVTPPPAPKSSRSKLPSTNPPAEGYASGGWRSVNEPVSEQRRRSPSRSKEPESRRSESLAFRPSPSSGEEGYNETSRSSRSRGEPDRRDRQNAPPKSATSNSAAKRSARSPERKDGSKRTRDGIDPTLRRSQNTLVW</sequence>
<feature type="region of interest" description="Disordered" evidence="1">
    <location>
        <begin position="452"/>
        <end position="651"/>
    </location>
</feature>
<dbReference type="EMBL" id="PQXI01000433">
    <property type="protein sequence ID" value="TGO17331.1"/>
    <property type="molecule type" value="Genomic_DNA"/>
</dbReference>
<organism evidence="2 3">
    <name type="scientific">Botrytis paeoniae</name>
    <dbReference type="NCBI Taxonomy" id="278948"/>
    <lineage>
        <taxon>Eukaryota</taxon>
        <taxon>Fungi</taxon>
        <taxon>Dikarya</taxon>
        <taxon>Ascomycota</taxon>
        <taxon>Pezizomycotina</taxon>
        <taxon>Leotiomycetes</taxon>
        <taxon>Helotiales</taxon>
        <taxon>Sclerotiniaceae</taxon>
        <taxon>Botrytis</taxon>
    </lineage>
</organism>
<feature type="compositionally biased region" description="Low complexity" evidence="1">
    <location>
        <begin position="456"/>
        <end position="484"/>
    </location>
</feature>
<feature type="compositionally biased region" description="Basic and acidic residues" evidence="1">
    <location>
        <begin position="623"/>
        <end position="642"/>
    </location>
</feature>
<evidence type="ECO:0000256" key="1">
    <source>
        <dbReference type="SAM" id="MobiDB-lite"/>
    </source>
</evidence>
<comment type="caution">
    <text evidence="2">The sequence shown here is derived from an EMBL/GenBank/DDBJ whole genome shotgun (WGS) entry which is preliminary data.</text>
</comment>
<feature type="region of interest" description="Disordered" evidence="1">
    <location>
        <begin position="1"/>
        <end position="22"/>
    </location>
</feature>
<name>A0A4Z1F762_9HELO</name>
<feature type="compositionally biased region" description="Polar residues" evidence="1">
    <location>
        <begin position="485"/>
        <end position="500"/>
    </location>
</feature>
<feature type="compositionally biased region" description="Basic and acidic residues" evidence="1">
    <location>
        <begin position="552"/>
        <end position="571"/>
    </location>
</feature>